<feature type="chain" id="PRO_5004794676" evidence="3">
    <location>
        <begin position="21"/>
        <end position="117"/>
    </location>
</feature>
<protein>
    <submittedName>
        <fullName evidence="5">Blue (Type 1) copper domain protein</fullName>
    </submittedName>
</protein>
<evidence type="ECO:0000256" key="2">
    <source>
        <dbReference type="ARBA" id="ARBA00023008"/>
    </source>
</evidence>
<dbReference type="InterPro" id="IPR000923">
    <property type="entry name" value="BlueCu_1"/>
</dbReference>
<feature type="signal peptide" evidence="3">
    <location>
        <begin position="1"/>
        <end position="20"/>
    </location>
</feature>
<dbReference type="GO" id="GO:0005507">
    <property type="term" value="F:copper ion binding"/>
    <property type="evidence" value="ECO:0007669"/>
    <property type="project" value="InterPro"/>
</dbReference>
<dbReference type="Proteomes" id="UP000019151">
    <property type="component" value="Plasmid 1"/>
</dbReference>
<evidence type="ECO:0000313" key="5">
    <source>
        <dbReference type="EMBL" id="AHG92676.1"/>
    </source>
</evidence>
<dbReference type="SUPFAM" id="SSF49503">
    <property type="entry name" value="Cupredoxins"/>
    <property type="match status" value="1"/>
</dbReference>
<accession>W0RPP5</accession>
<dbReference type="InterPro" id="IPR008972">
    <property type="entry name" value="Cupredoxin"/>
</dbReference>
<dbReference type="Gene3D" id="2.60.40.420">
    <property type="entry name" value="Cupredoxins - blue copper proteins"/>
    <property type="match status" value="1"/>
</dbReference>
<proteinExistence type="predicted"/>
<name>W0RPP5_9BACT</name>
<dbReference type="InParanoid" id="W0RPP5"/>
<dbReference type="HOGENOM" id="CLU_2081430_0_0_0"/>
<dbReference type="GO" id="GO:0009055">
    <property type="term" value="F:electron transfer activity"/>
    <property type="evidence" value="ECO:0007669"/>
    <property type="project" value="InterPro"/>
</dbReference>
<dbReference type="OrthoDB" id="9757546at2"/>
<evidence type="ECO:0000259" key="4">
    <source>
        <dbReference type="Pfam" id="PF00127"/>
    </source>
</evidence>
<gene>
    <name evidence="5" type="ORF">J421_5141</name>
</gene>
<dbReference type="EMBL" id="CP007129">
    <property type="protein sequence ID" value="AHG92676.1"/>
    <property type="molecule type" value="Genomic_DNA"/>
</dbReference>
<keyword evidence="3" id="KW-0732">Signal</keyword>
<sequence length="117" mass="11773">MRAFIAIVVAVVAAACGSNAYGPSSPANVEQKTVAALPSLVFTPATLAVAPGDTVTFAFGSVAHNVFFDAAAGAPADIPGTVTNTRVGRVFAAAGRYTYSCHIHPEMHGTVVVGGAR</sequence>
<geneLocation type="plasmid" evidence="5 6">
    <name>1</name>
</geneLocation>
<dbReference type="Pfam" id="PF00127">
    <property type="entry name" value="Copper-bind"/>
    <property type="match status" value="1"/>
</dbReference>
<evidence type="ECO:0000313" key="6">
    <source>
        <dbReference type="Proteomes" id="UP000019151"/>
    </source>
</evidence>
<feature type="domain" description="Blue (type 1) copper" evidence="4">
    <location>
        <begin position="33"/>
        <end position="113"/>
    </location>
</feature>
<reference evidence="5 6" key="1">
    <citation type="journal article" date="2014" name="Genome Announc.">
        <title>Genome Sequence and Methylome of Soil Bacterium Gemmatirosa kalamazoonensis KBS708T, a Member of the Rarely Cultivated Gemmatimonadetes Phylum.</title>
        <authorList>
            <person name="Debruyn J.M."/>
            <person name="Radosevich M."/>
            <person name="Wommack K.E."/>
            <person name="Polson S.W."/>
            <person name="Hauser L.J."/>
            <person name="Fawaz M.N."/>
            <person name="Korlach J."/>
            <person name="Tsai Y.C."/>
        </authorList>
    </citation>
    <scope>NUCLEOTIDE SEQUENCE [LARGE SCALE GENOMIC DNA]</scope>
    <source>
        <strain evidence="5 6">KBS708</strain>
        <plasmid evidence="6">Plasmid 1</plasmid>
    </source>
</reference>
<evidence type="ECO:0000256" key="3">
    <source>
        <dbReference type="SAM" id="SignalP"/>
    </source>
</evidence>
<dbReference type="PROSITE" id="PS51257">
    <property type="entry name" value="PROKAR_LIPOPROTEIN"/>
    <property type="match status" value="1"/>
</dbReference>
<keyword evidence="5" id="KW-0614">Plasmid</keyword>
<dbReference type="AlphaFoldDB" id="W0RPP5"/>
<dbReference type="RefSeq" id="WP_158508907.1">
    <property type="nucleotide sequence ID" value="NZ_CP007129.1"/>
</dbReference>
<keyword evidence="1" id="KW-0479">Metal-binding</keyword>
<keyword evidence="2" id="KW-0186">Copper</keyword>
<organism evidence="5 6">
    <name type="scientific">Gemmatirosa kalamazoonensis</name>
    <dbReference type="NCBI Taxonomy" id="861299"/>
    <lineage>
        <taxon>Bacteria</taxon>
        <taxon>Pseudomonadati</taxon>
        <taxon>Gemmatimonadota</taxon>
        <taxon>Gemmatimonadia</taxon>
        <taxon>Gemmatimonadales</taxon>
        <taxon>Gemmatimonadaceae</taxon>
        <taxon>Gemmatirosa</taxon>
    </lineage>
</organism>
<keyword evidence="6" id="KW-1185">Reference proteome</keyword>
<dbReference type="KEGG" id="gba:J421_5141"/>
<evidence type="ECO:0000256" key="1">
    <source>
        <dbReference type="ARBA" id="ARBA00022723"/>
    </source>
</evidence>